<dbReference type="PANTHER" id="PTHR14098">
    <property type="entry name" value="SH2 DOMAIN CONTAINING PROTEIN"/>
    <property type="match status" value="1"/>
</dbReference>
<name>A0A482VDT8_ASBVE</name>
<dbReference type="Proteomes" id="UP000292052">
    <property type="component" value="Unassembled WGS sequence"/>
</dbReference>
<reference evidence="4 5" key="1">
    <citation type="submission" date="2017-03" db="EMBL/GenBank/DDBJ databases">
        <title>Genome of the blue death feigning beetle - Asbolus verrucosus.</title>
        <authorList>
            <person name="Rider S.D."/>
        </authorList>
    </citation>
    <scope>NUCLEOTIDE SEQUENCE [LARGE SCALE GENOMIC DNA]</scope>
    <source>
        <strain evidence="4">Butters</strain>
        <tissue evidence="4">Head and leg muscle</tissue>
    </source>
</reference>
<dbReference type="STRING" id="1661398.A0A482VDT8"/>
<accession>A0A482VDT8</accession>
<keyword evidence="5" id="KW-1185">Reference proteome</keyword>
<dbReference type="InterPro" id="IPR000980">
    <property type="entry name" value="SH2"/>
</dbReference>
<organism evidence="4 5">
    <name type="scientific">Asbolus verrucosus</name>
    <name type="common">Desert ironclad beetle</name>
    <dbReference type="NCBI Taxonomy" id="1661398"/>
    <lineage>
        <taxon>Eukaryota</taxon>
        <taxon>Metazoa</taxon>
        <taxon>Ecdysozoa</taxon>
        <taxon>Arthropoda</taxon>
        <taxon>Hexapoda</taxon>
        <taxon>Insecta</taxon>
        <taxon>Pterygota</taxon>
        <taxon>Neoptera</taxon>
        <taxon>Endopterygota</taxon>
        <taxon>Coleoptera</taxon>
        <taxon>Polyphaga</taxon>
        <taxon>Cucujiformia</taxon>
        <taxon>Tenebrionidae</taxon>
        <taxon>Pimeliinae</taxon>
        <taxon>Asbolus</taxon>
    </lineage>
</organism>
<dbReference type="GO" id="GO:0007169">
    <property type="term" value="P:cell surface receptor protein tyrosine kinase signaling pathway"/>
    <property type="evidence" value="ECO:0007669"/>
    <property type="project" value="TreeGrafter"/>
</dbReference>
<evidence type="ECO:0000313" key="4">
    <source>
        <dbReference type="EMBL" id="RZB41476.1"/>
    </source>
</evidence>
<dbReference type="GO" id="GO:0035556">
    <property type="term" value="P:intracellular signal transduction"/>
    <property type="evidence" value="ECO:0007669"/>
    <property type="project" value="TreeGrafter"/>
</dbReference>
<keyword evidence="1 2" id="KW-0727">SH2 domain</keyword>
<evidence type="ECO:0000259" key="3">
    <source>
        <dbReference type="PROSITE" id="PS50001"/>
    </source>
</evidence>
<evidence type="ECO:0000256" key="1">
    <source>
        <dbReference type="ARBA" id="ARBA00022999"/>
    </source>
</evidence>
<evidence type="ECO:0000313" key="5">
    <source>
        <dbReference type="Proteomes" id="UP000292052"/>
    </source>
</evidence>
<proteinExistence type="predicted"/>
<dbReference type="PROSITE" id="PS50001">
    <property type="entry name" value="SH2"/>
    <property type="match status" value="1"/>
</dbReference>
<comment type="caution">
    <text evidence="4">The sequence shown here is derived from an EMBL/GenBank/DDBJ whole genome shotgun (WGS) entry which is preliminary data.</text>
</comment>
<dbReference type="OrthoDB" id="10044490at2759"/>
<dbReference type="GO" id="GO:0005737">
    <property type="term" value="C:cytoplasm"/>
    <property type="evidence" value="ECO:0007669"/>
    <property type="project" value="UniProtKB-ARBA"/>
</dbReference>
<dbReference type="EMBL" id="QDEB01113251">
    <property type="protein sequence ID" value="RZB41476.1"/>
    <property type="molecule type" value="Genomic_DNA"/>
</dbReference>
<dbReference type="Gene3D" id="3.30.505.10">
    <property type="entry name" value="SH2 domain"/>
    <property type="match status" value="1"/>
</dbReference>
<protein>
    <submittedName>
        <fullName evidence="4">SH2 domain containing protein</fullName>
    </submittedName>
</protein>
<dbReference type="InterPro" id="IPR036860">
    <property type="entry name" value="SH2_dom_sf"/>
</dbReference>
<dbReference type="SMART" id="SM00252">
    <property type="entry name" value="SH2"/>
    <property type="match status" value="1"/>
</dbReference>
<dbReference type="PANTHER" id="PTHR14098:SF14">
    <property type="entry name" value="SH2 DOMAIN-CONTAINING PROTEIN"/>
    <property type="match status" value="1"/>
</dbReference>
<gene>
    <name evidence="4" type="ORF">BDFB_011459</name>
</gene>
<dbReference type="AlphaFoldDB" id="A0A482VDT8"/>
<sequence>MCSLCCYKRNTVLNDCELMKETTEEFYKDVSRDTAENLLKNKQNGTFIIRPSKNSNLGTLSLIQDNKMFHLNIRRREDDLITLGTEKPNEKCFQDINSLINYYISNYLVLYSNGEKTLTLLLPYMEKTIC</sequence>
<dbReference type="CDD" id="cd00173">
    <property type="entry name" value="SH2"/>
    <property type="match status" value="1"/>
</dbReference>
<evidence type="ECO:0000256" key="2">
    <source>
        <dbReference type="PROSITE-ProRule" id="PRU00191"/>
    </source>
</evidence>
<dbReference type="SUPFAM" id="SSF55550">
    <property type="entry name" value="SH2 domain"/>
    <property type="match status" value="1"/>
</dbReference>
<dbReference type="Pfam" id="PF00017">
    <property type="entry name" value="SH2"/>
    <property type="match status" value="1"/>
</dbReference>
<dbReference type="PRINTS" id="PR00401">
    <property type="entry name" value="SH2DOMAIN"/>
</dbReference>
<feature type="domain" description="SH2" evidence="3">
    <location>
        <begin position="25"/>
        <end position="124"/>
    </location>
</feature>
<dbReference type="InterPro" id="IPR051751">
    <property type="entry name" value="Immunoreceptor_sig_adapters"/>
</dbReference>